<dbReference type="SUPFAM" id="SSF100895">
    <property type="entry name" value="Kazal-type serine protease inhibitors"/>
    <property type="match status" value="2"/>
</dbReference>
<dbReference type="SMART" id="SM00280">
    <property type="entry name" value="KAZAL"/>
    <property type="match status" value="1"/>
</dbReference>
<dbReference type="AlphaFoldDB" id="A0AAV2QF15"/>
<dbReference type="PROSITE" id="PS51465">
    <property type="entry name" value="KAZAL_2"/>
    <property type="match status" value="1"/>
</dbReference>
<proteinExistence type="predicted"/>
<feature type="non-terminal residue" evidence="2">
    <location>
        <position position="1"/>
    </location>
</feature>
<dbReference type="Gene3D" id="3.30.60.30">
    <property type="match status" value="2"/>
</dbReference>
<dbReference type="Proteomes" id="UP001497623">
    <property type="component" value="Unassembled WGS sequence"/>
</dbReference>
<evidence type="ECO:0000313" key="3">
    <source>
        <dbReference type="Proteomes" id="UP001497623"/>
    </source>
</evidence>
<evidence type="ECO:0000313" key="2">
    <source>
        <dbReference type="EMBL" id="CAL4079885.1"/>
    </source>
</evidence>
<name>A0AAV2QF15_MEGNR</name>
<keyword evidence="3" id="KW-1185">Reference proteome</keyword>
<evidence type="ECO:0000259" key="1">
    <source>
        <dbReference type="PROSITE" id="PS51465"/>
    </source>
</evidence>
<dbReference type="InterPro" id="IPR036058">
    <property type="entry name" value="Kazal_dom_sf"/>
</dbReference>
<accession>A0AAV2QF15</accession>
<feature type="domain" description="Kazal-like" evidence="1">
    <location>
        <begin position="442"/>
        <end position="495"/>
    </location>
</feature>
<dbReference type="EMBL" id="CAXKWB010005798">
    <property type="protein sequence ID" value="CAL4079885.1"/>
    <property type="molecule type" value="Genomic_DNA"/>
</dbReference>
<organism evidence="2 3">
    <name type="scientific">Meganyctiphanes norvegica</name>
    <name type="common">Northern krill</name>
    <name type="synonym">Thysanopoda norvegica</name>
    <dbReference type="NCBI Taxonomy" id="48144"/>
    <lineage>
        <taxon>Eukaryota</taxon>
        <taxon>Metazoa</taxon>
        <taxon>Ecdysozoa</taxon>
        <taxon>Arthropoda</taxon>
        <taxon>Crustacea</taxon>
        <taxon>Multicrustacea</taxon>
        <taxon>Malacostraca</taxon>
        <taxon>Eumalacostraca</taxon>
        <taxon>Eucarida</taxon>
        <taxon>Euphausiacea</taxon>
        <taxon>Euphausiidae</taxon>
        <taxon>Meganyctiphanes</taxon>
    </lineage>
</organism>
<reference evidence="2 3" key="1">
    <citation type="submission" date="2024-05" db="EMBL/GenBank/DDBJ databases">
        <authorList>
            <person name="Wallberg A."/>
        </authorList>
    </citation>
    <scope>NUCLEOTIDE SEQUENCE [LARGE SCALE GENOMIC DNA]</scope>
</reference>
<dbReference type="CDD" id="cd00104">
    <property type="entry name" value="KAZAL_FS"/>
    <property type="match status" value="1"/>
</dbReference>
<dbReference type="Pfam" id="PF07648">
    <property type="entry name" value="Kazal_2"/>
    <property type="match status" value="2"/>
</dbReference>
<protein>
    <recommendedName>
        <fullName evidence="1">Kazal-like domain-containing protein</fullName>
    </recommendedName>
</protein>
<gene>
    <name evidence="2" type="ORF">MNOR_LOCUS11144</name>
</gene>
<dbReference type="InterPro" id="IPR002350">
    <property type="entry name" value="Kazal_dom"/>
</dbReference>
<feature type="non-terminal residue" evidence="2">
    <location>
        <position position="542"/>
    </location>
</feature>
<comment type="caution">
    <text evidence="2">The sequence shown here is derived from an EMBL/GenBank/DDBJ whole genome shotgun (WGS) entry which is preliminary data.</text>
</comment>
<sequence length="542" mass="56415">TVLLILAILGATSAGQLGHGHGGHTFGQSTPVTLQHVSPVDSRPFQHVSLPVLTNPEITVPTTISLSGVLLIDGHACIIVSGEITFQGNRAQSFGGFGVFKVLSGFGILTTGERVSLDGGLLHARLLPSTDTEALSLALTQAGISLDLFNQLTGTFPPQHGVTEVIAGVLAINGVYRNIAAGLFVSITIDGQTMLGEGLGTIITEEATSGSGTTGTGLTQTVVITETAPIVTQTIHQLVTLAKSKTLDVYITVTSPIYNIIDATITNFDKQTVIVPTQQVIQSPQAGNVIVNTSPVNTQTVLTVTATSTQYFMQTAIVTVTFTLQHLEKQFSLRTVTVNNTQTSTAVQVITRTSVATAFVTSSVSRTVYTTTTTVVSPGAGTETANTGLMTPLLIYLNIPLTLKNIFQVPTCGSNGVTYEGSCGFASAKCKNPTLEVIPCGDRSPSNCDAFGEPTFCAFDQIRTCGSNGVTYGSSCEFASAKCKNPSLEEIRCDLAGPRCEAPGSGCPNGLCKEACDYANGEYNAPFQTCGGSNCTCCVAAG</sequence>